<proteinExistence type="predicted"/>
<accession>A0A382GY09</accession>
<dbReference type="AlphaFoldDB" id="A0A382GY09"/>
<sequence length="164" mass="18971">MSVELTDREHQIIQQLILDRWNPHRINKKIANHHGLTINQVKYMRSKPAFKAEYDKQLAIYLDSFDDIQLADRKERVKALAGLYEKIPNPRVALKLKVLKAIREEVGDDRPIQVEHHHQGVIGLNLPPRASTYEEWVEQNRQMARAVSVVQEPPLAIEEAQTDG</sequence>
<evidence type="ECO:0000313" key="1">
    <source>
        <dbReference type="EMBL" id="SVB79859.1"/>
    </source>
</evidence>
<gene>
    <name evidence="1" type="ORF">METZ01_LOCUS232713</name>
</gene>
<dbReference type="EMBL" id="UINC01058042">
    <property type="protein sequence ID" value="SVB79859.1"/>
    <property type="molecule type" value="Genomic_DNA"/>
</dbReference>
<name>A0A382GY09_9ZZZZ</name>
<protein>
    <submittedName>
        <fullName evidence="1">Uncharacterized protein</fullName>
    </submittedName>
</protein>
<organism evidence="1">
    <name type="scientific">marine metagenome</name>
    <dbReference type="NCBI Taxonomy" id="408172"/>
    <lineage>
        <taxon>unclassified sequences</taxon>
        <taxon>metagenomes</taxon>
        <taxon>ecological metagenomes</taxon>
    </lineage>
</organism>
<reference evidence="1" key="1">
    <citation type="submission" date="2018-05" db="EMBL/GenBank/DDBJ databases">
        <authorList>
            <person name="Lanie J.A."/>
            <person name="Ng W.-L."/>
            <person name="Kazmierczak K.M."/>
            <person name="Andrzejewski T.M."/>
            <person name="Davidsen T.M."/>
            <person name="Wayne K.J."/>
            <person name="Tettelin H."/>
            <person name="Glass J.I."/>
            <person name="Rusch D."/>
            <person name="Podicherti R."/>
            <person name="Tsui H.-C.T."/>
            <person name="Winkler M.E."/>
        </authorList>
    </citation>
    <scope>NUCLEOTIDE SEQUENCE</scope>
</reference>